<organism evidence="1 2">
    <name type="scientific">Tetragonisca angustula</name>
    <dbReference type="NCBI Taxonomy" id="166442"/>
    <lineage>
        <taxon>Eukaryota</taxon>
        <taxon>Metazoa</taxon>
        <taxon>Ecdysozoa</taxon>
        <taxon>Arthropoda</taxon>
        <taxon>Hexapoda</taxon>
        <taxon>Insecta</taxon>
        <taxon>Pterygota</taxon>
        <taxon>Neoptera</taxon>
        <taxon>Endopterygota</taxon>
        <taxon>Hymenoptera</taxon>
        <taxon>Apocrita</taxon>
        <taxon>Aculeata</taxon>
        <taxon>Apoidea</taxon>
        <taxon>Anthophila</taxon>
        <taxon>Apidae</taxon>
        <taxon>Tetragonisca</taxon>
    </lineage>
</organism>
<evidence type="ECO:0000313" key="2">
    <source>
        <dbReference type="Proteomes" id="UP001432146"/>
    </source>
</evidence>
<sequence>MPLPIVLPRITNDPRKDAQLKNIIFDILYVAITQWDHHNKCTPVWSQRLGKDLASVYAAQNDAFSFLTNFFPEQGSSLPFVPYPAIRFSLHESPRTTIYGISAAYQGGPFSAECRGEAAARKSAMQWPHQVHPDE</sequence>
<dbReference type="AlphaFoldDB" id="A0AAW1A881"/>
<evidence type="ECO:0000313" key="1">
    <source>
        <dbReference type="EMBL" id="KAK9306204.1"/>
    </source>
</evidence>
<dbReference type="EMBL" id="JAWNGG020000043">
    <property type="protein sequence ID" value="KAK9306204.1"/>
    <property type="molecule type" value="Genomic_DNA"/>
</dbReference>
<keyword evidence="2" id="KW-1185">Reference proteome</keyword>
<protein>
    <submittedName>
        <fullName evidence="1">Uncharacterized protein</fullName>
    </submittedName>
</protein>
<accession>A0AAW1A881</accession>
<proteinExistence type="predicted"/>
<name>A0AAW1A881_9HYME</name>
<dbReference type="Proteomes" id="UP001432146">
    <property type="component" value="Unassembled WGS sequence"/>
</dbReference>
<reference evidence="1 2" key="1">
    <citation type="submission" date="2024-05" db="EMBL/GenBank/DDBJ databases">
        <title>The nuclear and mitochondrial genome assemblies of Tetragonisca angustula (Apidae: Meliponini), a tiny yet remarkable pollinator in the Neotropics.</title>
        <authorList>
            <person name="Ferrari R."/>
            <person name="Ricardo P.C."/>
            <person name="Dias F.C."/>
            <person name="Araujo N.S."/>
            <person name="Soares D.O."/>
            <person name="Zhou Q.-S."/>
            <person name="Zhu C.-D."/>
            <person name="Coutinho L."/>
            <person name="Airas M.C."/>
            <person name="Batista T.M."/>
        </authorList>
    </citation>
    <scope>NUCLEOTIDE SEQUENCE [LARGE SCALE GENOMIC DNA]</scope>
    <source>
        <strain evidence="1">ASF017062</strain>
        <tissue evidence="1">Abdomen</tissue>
    </source>
</reference>
<gene>
    <name evidence="1" type="ORF">QLX08_003089</name>
</gene>
<comment type="caution">
    <text evidence="1">The sequence shown here is derived from an EMBL/GenBank/DDBJ whole genome shotgun (WGS) entry which is preliminary data.</text>
</comment>